<dbReference type="GO" id="GO:0009073">
    <property type="term" value="P:aromatic amino acid family biosynthetic process"/>
    <property type="evidence" value="ECO:0007669"/>
    <property type="project" value="UniProtKB-KW"/>
</dbReference>
<evidence type="ECO:0000259" key="8">
    <source>
        <dbReference type="Pfam" id="PF00275"/>
    </source>
</evidence>
<feature type="binding site" evidence="7">
    <location>
        <position position="22"/>
    </location>
    <ligand>
        <name>3-phosphoshikimate</name>
        <dbReference type="ChEBI" id="CHEBI:145989"/>
    </ligand>
</feature>
<dbReference type="SUPFAM" id="SSF55205">
    <property type="entry name" value="EPT/RTPC-like"/>
    <property type="match status" value="1"/>
</dbReference>
<evidence type="ECO:0000256" key="1">
    <source>
        <dbReference type="ARBA" id="ARBA00004811"/>
    </source>
</evidence>
<dbReference type="GO" id="GO:0009423">
    <property type="term" value="P:chorismate biosynthetic process"/>
    <property type="evidence" value="ECO:0007669"/>
    <property type="project" value="UniProtKB-UniRule"/>
</dbReference>
<dbReference type="GO" id="GO:0003866">
    <property type="term" value="F:3-phosphoshikimate 1-carboxyvinyltransferase activity"/>
    <property type="evidence" value="ECO:0007669"/>
    <property type="project" value="UniProtKB-UniRule"/>
</dbReference>
<dbReference type="UniPathway" id="UPA00053">
    <property type="reaction ID" value="UER00089"/>
</dbReference>
<keyword evidence="7" id="KW-0963">Cytoplasm</keyword>
<keyword evidence="3 7" id="KW-0028">Amino-acid biosynthesis</keyword>
<feature type="binding site" evidence="7">
    <location>
        <position position="292"/>
    </location>
    <ligand>
        <name>3-phosphoshikimate</name>
        <dbReference type="ChEBI" id="CHEBI:145989"/>
    </ligand>
</feature>
<dbReference type="GO" id="GO:0008652">
    <property type="term" value="P:amino acid biosynthetic process"/>
    <property type="evidence" value="ECO:0007669"/>
    <property type="project" value="UniProtKB-KW"/>
</dbReference>
<feature type="active site" description="Proton acceptor" evidence="7">
    <location>
        <position position="292"/>
    </location>
</feature>
<proteinExistence type="inferred from homology"/>
<reference evidence="9 10" key="1">
    <citation type="submission" date="2019-02" db="EMBL/GenBank/DDBJ databases">
        <title>Genomic Encyclopedia of Type Strains, Phase IV (KMG-IV): sequencing the most valuable type-strain genomes for metagenomic binning, comparative biology and taxonomic classification.</title>
        <authorList>
            <person name="Goeker M."/>
        </authorList>
    </citation>
    <scope>NUCLEOTIDE SEQUENCE [LARGE SCALE GENOMIC DNA]</scope>
    <source>
        <strain evidence="9 10">DSM 17196</strain>
    </source>
</reference>
<organism evidence="9 10">
    <name type="scientific">Aquimarina brevivitae</name>
    <dbReference type="NCBI Taxonomy" id="323412"/>
    <lineage>
        <taxon>Bacteria</taxon>
        <taxon>Pseudomonadati</taxon>
        <taxon>Bacteroidota</taxon>
        <taxon>Flavobacteriia</taxon>
        <taxon>Flavobacteriales</taxon>
        <taxon>Flavobacteriaceae</taxon>
        <taxon>Aquimarina</taxon>
    </lineage>
</organism>
<feature type="binding site" evidence="7">
    <location>
        <position position="23"/>
    </location>
    <ligand>
        <name>3-phosphoshikimate</name>
        <dbReference type="ChEBI" id="CHEBI:145989"/>
    </ligand>
</feature>
<keyword evidence="4 7" id="KW-0808">Transferase</keyword>
<dbReference type="InterPro" id="IPR013792">
    <property type="entry name" value="RNA3'P_cycl/enolpyr_Trfase_a/b"/>
</dbReference>
<feature type="binding site" evidence="7">
    <location>
        <position position="146"/>
    </location>
    <ligand>
        <name>3-phosphoshikimate</name>
        <dbReference type="ChEBI" id="CHEBI:145989"/>
    </ligand>
</feature>
<keyword evidence="5 7" id="KW-0057">Aromatic amino acid biosynthesis</keyword>
<protein>
    <recommendedName>
        <fullName evidence="7">3-phosphoshikimate 1-carboxyvinyltransferase</fullName>
        <ecNumber evidence="7">2.5.1.19</ecNumber>
    </recommendedName>
    <alternativeName>
        <fullName evidence="7">5-enolpyruvylshikimate-3-phosphate synthase</fullName>
        <shortName evidence="7">EPSP synthase</shortName>
        <shortName evidence="7">EPSPS</shortName>
    </alternativeName>
</protein>
<dbReference type="InterPro" id="IPR036968">
    <property type="entry name" value="Enolpyruvate_Tfrase_sf"/>
</dbReference>
<feature type="binding site" evidence="7">
    <location>
        <position position="69"/>
    </location>
    <ligand>
        <name>phosphoenolpyruvate</name>
        <dbReference type="ChEBI" id="CHEBI:58702"/>
    </ligand>
</feature>
<dbReference type="PANTHER" id="PTHR21090:SF5">
    <property type="entry name" value="PENTAFUNCTIONAL AROM POLYPEPTIDE"/>
    <property type="match status" value="1"/>
</dbReference>
<dbReference type="Pfam" id="PF00275">
    <property type="entry name" value="EPSP_synthase"/>
    <property type="match status" value="1"/>
</dbReference>
<sequence>MTIKLHQTDQLTNAAIEITGSKSETNRLLLLQALYPEIEIANVSNSDDSIVMKQALSSHKKEIDIHHAGTAMRFLTAYFAIQNQREVLLTGSKRMQERPIKILVDALQRIGAYITYQKEIGYPPILIKGEQNLKSKVHIDAGVSSQYISALMLIGSSLPKGLTIHLEGKLTSVPYIQMTLHLLKDIGITANFIDNTITIQPKQVVTPKRLVVESDWSSASYFYSIVALSKDNTSITLSSYKKDSYQGDAVLAKIYTAFGVQTTFTNESITLKKESKHLVKPPIELDLSDSPDIAQTIAVTCFGLGVECHLTGLHTLKIKETDRLAALKIELEKLGAIVDITTEALHLQPTDHILDGIAIDTYQDHRMAMAFAPLALKTGLQINEAEVVSKSYPDFWSDLKNLGIKISEF</sequence>
<evidence type="ECO:0000256" key="2">
    <source>
        <dbReference type="ARBA" id="ARBA00009948"/>
    </source>
</evidence>
<dbReference type="PANTHER" id="PTHR21090">
    <property type="entry name" value="AROM/DEHYDROQUINATE SYNTHASE"/>
    <property type="match status" value="1"/>
</dbReference>
<accession>A0A4Q7NY85</accession>
<dbReference type="GO" id="GO:0005737">
    <property type="term" value="C:cytoplasm"/>
    <property type="evidence" value="ECO:0007669"/>
    <property type="project" value="UniProtKB-SubCell"/>
</dbReference>
<evidence type="ECO:0000313" key="9">
    <source>
        <dbReference type="EMBL" id="RZS92207.1"/>
    </source>
</evidence>
<evidence type="ECO:0000256" key="6">
    <source>
        <dbReference type="ARBA" id="ARBA00044633"/>
    </source>
</evidence>
<name>A0A4Q7NY85_9FLAO</name>
<evidence type="ECO:0000256" key="3">
    <source>
        <dbReference type="ARBA" id="ARBA00022605"/>
    </source>
</evidence>
<dbReference type="EC" id="2.5.1.19" evidence="7"/>
<comment type="subunit">
    <text evidence="7">Monomer.</text>
</comment>
<keyword evidence="10" id="KW-1185">Reference proteome</keyword>
<dbReference type="CDD" id="cd01556">
    <property type="entry name" value="EPSP_synthase"/>
    <property type="match status" value="1"/>
</dbReference>
<feature type="domain" description="Enolpyruvate transferase" evidence="8">
    <location>
        <begin position="59"/>
        <end position="399"/>
    </location>
</feature>
<feature type="binding site" evidence="7">
    <location>
        <position position="145"/>
    </location>
    <ligand>
        <name>3-phosphoshikimate</name>
        <dbReference type="ChEBI" id="CHEBI:145989"/>
    </ligand>
</feature>
<feature type="binding site" evidence="7">
    <location>
        <position position="98"/>
    </location>
    <ligand>
        <name>phosphoenolpyruvate</name>
        <dbReference type="ChEBI" id="CHEBI:58702"/>
    </ligand>
</feature>
<evidence type="ECO:0000256" key="7">
    <source>
        <dbReference type="HAMAP-Rule" id="MF_00210"/>
    </source>
</evidence>
<dbReference type="HAMAP" id="MF_00210">
    <property type="entry name" value="EPSP_synth"/>
    <property type="match status" value="1"/>
</dbReference>
<dbReference type="InterPro" id="IPR006264">
    <property type="entry name" value="EPSP_synthase"/>
</dbReference>
<gene>
    <name evidence="7" type="primary">aroA</name>
    <name evidence="9" type="ORF">EV197_2843</name>
</gene>
<feature type="binding site" evidence="7">
    <location>
        <position position="323"/>
    </location>
    <ligand>
        <name>phosphoenolpyruvate</name>
        <dbReference type="ChEBI" id="CHEBI:58702"/>
    </ligand>
</feature>
<evidence type="ECO:0000256" key="4">
    <source>
        <dbReference type="ARBA" id="ARBA00022679"/>
    </source>
</evidence>
<feature type="binding site" evidence="7">
    <location>
        <position position="22"/>
    </location>
    <ligand>
        <name>phosphoenolpyruvate</name>
        <dbReference type="ChEBI" id="CHEBI:58702"/>
    </ligand>
</feature>
<feature type="binding site" evidence="7">
    <location>
        <position position="144"/>
    </location>
    <ligand>
        <name>3-phosphoshikimate</name>
        <dbReference type="ChEBI" id="CHEBI:145989"/>
    </ligand>
</feature>
<comment type="subcellular location">
    <subcellularLocation>
        <location evidence="7">Cytoplasm</location>
    </subcellularLocation>
</comment>
<comment type="pathway">
    <text evidence="1 7">Metabolic intermediate biosynthesis; chorismate biosynthesis; chorismate from D-erythrose 4-phosphate and phosphoenolpyruvate: step 6/7.</text>
</comment>
<dbReference type="EMBL" id="SGXE01000004">
    <property type="protein sequence ID" value="RZS92207.1"/>
    <property type="molecule type" value="Genomic_DNA"/>
</dbReference>
<dbReference type="InterPro" id="IPR023193">
    <property type="entry name" value="EPSP_synthase_CS"/>
</dbReference>
<comment type="caution">
    <text evidence="7">Lacks conserved residue(s) required for the propagation of feature annotation.</text>
</comment>
<dbReference type="InterPro" id="IPR001986">
    <property type="entry name" value="Enolpyruvate_Tfrase_dom"/>
</dbReference>
<dbReference type="Proteomes" id="UP000292262">
    <property type="component" value="Unassembled WGS sequence"/>
</dbReference>
<comment type="function">
    <text evidence="7">Catalyzes the transfer of the enolpyruvyl moiety of phosphoenolpyruvate (PEP) to the 5-hydroxyl of shikimate-3-phosphate (S3P) to produce enolpyruvyl shikimate-3-phosphate and inorganic phosphate.</text>
</comment>
<comment type="similarity">
    <text evidence="2 7">Belongs to the EPSP synthase family.</text>
</comment>
<evidence type="ECO:0000256" key="5">
    <source>
        <dbReference type="ARBA" id="ARBA00023141"/>
    </source>
</evidence>
<feature type="binding site" evidence="7">
    <location>
        <position position="172"/>
    </location>
    <ligand>
        <name>3-phosphoshikimate</name>
        <dbReference type="ChEBI" id="CHEBI:145989"/>
    </ligand>
</feature>
<dbReference type="RefSeq" id="WP_130287375.1">
    <property type="nucleotide sequence ID" value="NZ_SGXE01000004.1"/>
</dbReference>
<comment type="catalytic activity">
    <reaction evidence="6">
        <text>3-phosphoshikimate + phosphoenolpyruvate = 5-O-(1-carboxyvinyl)-3-phosphoshikimate + phosphate</text>
        <dbReference type="Rhea" id="RHEA:21256"/>
        <dbReference type="ChEBI" id="CHEBI:43474"/>
        <dbReference type="ChEBI" id="CHEBI:57701"/>
        <dbReference type="ChEBI" id="CHEBI:58702"/>
        <dbReference type="ChEBI" id="CHEBI:145989"/>
        <dbReference type="EC" id="2.5.1.19"/>
    </reaction>
    <physiologicalReaction direction="left-to-right" evidence="6">
        <dbReference type="Rhea" id="RHEA:21257"/>
    </physiologicalReaction>
</comment>
<dbReference type="AlphaFoldDB" id="A0A4Q7NY85"/>
<feature type="binding site" evidence="7">
    <location>
        <position position="146"/>
    </location>
    <ligand>
        <name>phosphoenolpyruvate</name>
        <dbReference type="ChEBI" id="CHEBI:58702"/>
    </ligand>
</feature>
<evidence type="ECO:0000313" key="10">
    <source>
        <dbReference type="Proteomes" id="UP000292262"/>
    </source>
</evidence>
<dbReference type="OrthoDB" id="9809920at2"/>
<feature type="binding site" evidence="7">
    <location>
        <position position="27"/>
    </location>
    <ligand>
        <name>3-phosphoshikimate</name>
        <dbReference type="ChEBI" id="CHEBI:145989"/>
    </ligand>
</feature>
<feature type="binding site" evidence="7">
    <location>
        <position position="319"/>
    </location>
    <ligand>
        <name>3-phosphoshikimate</name>
        <dbReference type="ChEBI" id="CHEBI:145989"/>
    </ligand>
</feature>
<feature type="binding site" evidence="7">
    <location>
        <position position="390"/>
    </location>
    <ligand>
        <name>phosphoenolpyruvate</name>
        <dbReference type="ChEBI" id="CHEBI:58702"/>
    </ligand>
</feature>
<dbReference type="PROSITE" id="PS00885">
    <property type="entry name" value="EPSP_SYNTHASE_2"/>
    <property type="match status" value="1"/>
</dbReference>
<comment type="caution">
    <text evidence="9">The sequence shown here is derived from an EMBL/GenBank/DDBJ whole genome shotgun (WGS) entry which is preliminary data.</text>
</comment>
<dbReference type="PIRSF" id="PIRSF000505">
    <property type="entry name" value="EPSPS"/>
    <property type="match status" value="1"/>
</dbReference>
<feature type="binding site" evidence="7">
    <location>
        <position position="366"/>
    </location>
    <ligand>
        <name>phosphoenolpyruvate</name>
        <dbReference type="ChEBI" id="CHEBI:58702"/>
    </ligand>
</feature>
<dbReference type="Gene3D" id="3.65.10.10">
    <property type="entry name" value="Enolpyruvate transferase domain"/>
    <property type="match status" value="2"/>
</dbReference>